<dbReference type="InterPro" id="IPR000391">
    <property type="entry name" value="Rng_hydr_dOase-bsu"/>
</dbReference>
<reference evidence="3" key="1">
    <citation type="submission" date="2020-11" db="EMBL/GenBank/DDBJ databases">
        <title>Nocardioides sp. CBS4Y-1, whole genome shotgun sequence.</title>
        <authorList>
            <person name="Tuo L."/>
        </authorList>
    </citation>
    <scope>NUCLEOTIDE SEQUENCE</scope>
    <source>
        <strain evidence="3">CBS4Y-1</strain>
    </source>
</reference>
<accession>A0A930UYA1</accession>
<dbReference type="Proteomes" id="UP000656804">
    <property type="component" value="Unassembled WGS sequence"/>
</dbReference>
<comment type="caution">
    <text evidence="3">The sequence shown here is derived from an EMBL/GenBank/DDBJ whole genome shotgun (WGS) entry which is preliminary data.</text>
</comment>
<dbReference type="GO" id="GO:0019380">
    <property type="term" value="P:3-phenylpropionate catabolic process"/>
    <property type="evidence" value="ECO:0007669"/>
    <property type="project" value="TreeGrafter"/>
</dbReference>
<proteinExistence type="inferred from homology"/>
<comment type="similarity">
    <text evidence="1">Belongs to the bacterial ring-hydroxylating dioxygenase beta subunit family.</text>
</comment>
<dbReference type="SUPFAM" id="SSF54427">
    <property type="entry name" value="NTF2-like"/>
    <property type="match status" value="1"/>
</dbReference>
<protein>
    <submittedName>
        <fullName evidence="3">Nuclear transport factor 2 family protein</fullName>
    </submittedName>
</protein>
<dbReference type="PANTHER" id="PTHR41534">
    <property type="entry name" value="BLR3401 PROTEIN"/>
    <property type="match status" value="1"/>
</dbReference>
<name>A0A930UYA1_9ACTN</name>
<keyword evidence="4" id="KW-1185">Reference proteome</keyword>
<sequence length="178" mass="20147">MNTAPVVVEATEARTEARTEALADVVHREGELLDDRRYDEWAELFTDDCRYWAPYDWYAPEPRGAMNIIYDDKARLLDRVSRLTGGDFHSQDPASHTTRLIGVVRPLADPGSWTPPGVSEAAFTASFRLTELRREVLTEYSGRVSWWLRTESGSPRIVAKKVQLLGANRPLANLTFPL</sequence>
<evidence type="ECO:0000313" key="4">
    <source>
        <dbReference type="Proteomes" id="UP000656804"/>
    </source>
</evidence>
<dbReference type="RefSeq" id="WP_194504363.1">
    <property type="nucleotide sequence ID" value="NZ_JADIVZ010000009.1"/>
</dbReference>
<evidence type="ECO:0000256" key="2">
    <source>
        <dbReference type="ARBA" id="ARBA00023002"/>
    </source>
</evidence>
<dbReference type="PANTHER" id="PTHR41534:SF1">
    <property type="entry name" value="BLR3401 PROTEIN"/>
    <property type="match status" value="1"/>
</dbReference>
<evidence type="ECO:0000256" key="1">
    <source>
        <dbReference type="ARBA" id="ARBA00009570"/>
    </source>
</evidence>
<dbReference type="Gene3D" id="3.10.450.50">
    <property type="match status" value="1"/>
</dbReference>
<dbReference type="GO" id="GO:0016491">
    <property type="term" value="F:oxidoreductase activity"/>
    <property type="evidence" value="ECO:0007669"/>
    <property type="project" value="UniProtKB-KW"/>
</dbReference>
<organism evidence="3 4">
    <name type="scientific">Nocardioides acrostichi</name>
    <dbReference type="NCBI Taxonomy" id="2784339"/>
    <lineage>
        <taxon>Bacteria</taxon>
        <taxon>Bacillati</taxon>
        <taxon>Actinomycetota</taxon>
        <taxon>Actinomycetes</taxon>
        <taxon>Propionibacteriales</taxon>
        <taxon>Nocardioidaceae</taxon>
        <taxon>Nocardioides</taxon>
    </lineage>
</organism>
<evidence type="ECO:0000313" key="3">
    <source>
        <dbReference type="EMBL" id="MBF4163108.1"/>
    </source>
</evidence>
<gene>
    <name evidence="3" type="ORF">ISG29_15540</name>
</gene>
<dbReference type="InterPro" id="IPR032710">
    <property type="entry name" value="NTF2-like_dom_sf"/>
</dbReference>
<dbReference type="AlphaFoldDB" id="A0A930UYA1"/>
<dbReference type="EMBL" id="JADIVZ010000009">
    <property type="protein sequence ID" value="MBF4163108.1"/>
    <property type="molecule type" value="Genomic_DNA"/>
</dbReference>
<dbReference type="Pfam" id="PF00866">
    <property type="entry name" value="Ring_hydroxyl_B"/>
    <property type="match status" value="1"/>
</dbReference>
<keyword evidence="2" id="KW-0560">Oxidoreductase</keyword>